<dbReference type="PANTHER" id="PTHR11610:SF190">
    <property type="entry name" value="VITELLOGENIN-3-LIKE PROTEIN"/>
    <property type="match status" value="1"/>
</dbReference>
<dbReference type="EMBL" id="GDIQ01089955">
    <property type="protein sequence ID" value="JAN04782.1"/>
    <property type="molecule type" value="Transcribed_RNA"/>
</dbReference>
<dbReference type="PRINTS" id="PR00821">
    <property type="entry name" value="TAGLIPASE"/>
</dbReference>
<dbReference type="AlphaFoldDB" id="A0A0P5N7J6"/>
<comment type="similarity">
    <text evidence="2 4">Belongs to the AB hydrolase superfamily. Lipase family.</text>
</comment>
<sequence>MALVSQWFIACALLLWTSSVWSHFLDANNSVEETETYLANASSVFFNLYTRQNPFEPQILRVGDLEALQQSNYMASLPTKMVAHGYNGDPGTFNDTKDEFLQRENCNFITIDWVELASGIDYPSIVTRNVPLAASETGAFVDFLYENTGATLGSFHLIGFSLGAHVVGGAGAAVVSGNLPRITGLDPAAPGFSINDTETRLDTSDADFVDIIHTNSGPIYLGDVSMEEAIGHVDFYPNGGQKQPGCLLAEPRDGETRGCDHSRAVLFFDESINSEIGFWGVQCNSFEEFQAGVCDGNAAALMGEPTAITTRGIYYLVTNDVEPYAMGLL</sequence>
<dbReference type="PANTHER" id="PTHR11610">
    <property type="entry name" value="LIPASE"/>
    <property type="match status" value="1"/>
</dbReference>
<dbReference type="GO" id="GO:0005615">
    <property type="term" value="C:extracellular space"/>
    <property type="evidence" value="ECO:0007669"/>
    <property type="project" value="TreeGrafter"/>
</dbReference>
<evidence type="ECO:0000313" key="7">
    <source>
        <dbReference type="EMBL" id="JAL51623.1"/>
    </source>
</evidence>
<evidence type="ECO:0000313" key="8">
    <source>
        <dbReference type="EMBL" id="KAK4016734.1"/>
    </source>
</evidence>
<reference evidence="7" key="1">
    <citation type="submission" date="2015-10" db="EMBL/GenBank/DDBJ databases">
        <title>EvidentialGene: Evidence-directed Construction of Complete mRNA Transcriptomes without Genomes.</title>
        <authorList>
            <person name="Gilbert D.G."/>
        </authorList>
    </citation>
    <scope>NUCLEOTIDE SEQUENCE</scope>
</reference>
<dbReference type="InterPro" id="IPR013818">
    <property type="entry name" value="Lipase"/>
</dbReference>
<dbReference type="EMBL" id="GDIQ01098699">
    <property type="protein sequence ID" value="JAL53027.1"/>
    <property type="molecule type" value="Transcribed_RNA"/>
</dbReference>
<keyword evidence="3" id="KW-0964">Secreted</keyword>
<dbReference type="Proteomes" id="UP001234178">
    <property type="component" value="Unassembled WGS sequence"/>
</dbReference>
<dbReference type="OrthoDB" id="199913at2759"/>
<evidence type="ECO:0000313" key="9">
    <source>
        <dbReference type="Proteomes" id="UP001234178"/>
    </source>
</evidence>
<dbReference type="EMBL" id="GDIQ01100103">
    <property type="protein sequence ID" value="JAL51623.1"/>
    <property type="molecule type" value="Transcribed_RNA"/>
</dbReference>
<proteinExistence type="inferred from homology"/>
<dbReference type="CDD" id="cd00707">
    <property type="entry name" value="Pancreat_lipase_like"/>
    <property type="match status" value="1"/>
</dbReference>
<feature type="domain" description="Lipase" evidence="6">
    <location>
        <begin position="41"/>
        <end position="324"/>
    </location>
</feature>
<dbReference type="EMBL" id="GDIQ01100102">
    <property type="protein sequence ID" value="JAL51624.1"/>
    <property type="molecule type" value="Transcribed_RNA"/>
</dbReference>
<protein>
    <submittedName>
        <fullName evidence="7">Pancreatic triacylglycerol lipase</fullName>
    </submittedName>
</protein>
<keyword evidence="5" id="KW-0732">Signal</keyword>
<dbReference type="InterPro" id="IPR029058">
    <property type="entry name" value="AB_hydrolase_fold"/>
</dbReference>
<dbReference type="Pfam" id="PF00151">
    <property type="entry name" value="Lipase"/>
    <property type="match status" value="1"/>
</dbReference>
<dbReference type="InterPro" id="IPR033906">
    <property type="entry name" value="Lipase_N"/>
</dbReference>
<evidence type="ECO:0000256" key="5">
    <source>
        <dbReference type="SAM" id="SignalP"/>
    </source>
</evidence>
<dbReference type="SUPFAM" id="SSF53474">
    <property type="entry name" value="alpha/beta-Hydrolases"/>
    <property type="match status" value="1"/>
</dbReference>
<organism evidence="7">
    <name type="scientific">Daphnia magna</name>
    <dbReference type="NCBI Taxonomy" id="35525"/>
    <lineage>
        <taxon>Eukaryota</taxon>
        <taxon>Metazoa</taxon>
        <taxon>Ecdysozoa</taxon>
        <taxon>Arthropoda</taxon>
        <taxon>Crustacea</taxon>
        <taxon>Branchiopoda</taxon>
        <taxon>Diplostraca</taxon>
        <taxon>Cladocera</taxon>
        <taxon>Anomopoda</taxon>
        <taxon>Daphniidae</taxon>
        <taxon>Daphnia</taxon>
    </lineage>
</organism>
<comment type="subcellular location">
    <subcellularLocation>
        <location evidence="1">Secreted</location>
    </subcellularLocation>
</comment>
<accession>A0A0P5N7J6</accession>
<dbReference type="EMBL" id="GDIQ01072960">
    <property type="protein sequence ID" value="JAN21777.1"/>
    <property type="molecule type" value="Transcribed_RNA"/>
</dbReference>
<evidence type="ECO:0000256" key="2">
    <source>
        <dbReference type="ARBA" id="ARBA00010701"/>
    </source>
</evidence>
<feature type="signal peptide" evidence="5">
    <location>
        <begin position="1"/>
        <end position="22"/>
    </location>
</feature>
<evidence type="ECO:0000259" key="6">
    <source>
        <dbReference type="Pfam" id="PF00151"/>
    </source>
</evidence>
<dbReference type="Gene3D" id="3.40.50.1820">
    <property type="entry name" value="alpha/beta hydrolase"/>
    <property type="match status" value="1"/>
</dbReference>
<dbReference type="EMBL" id="GDIQ01094402">
    <property type="protein sequence ID" value="JAL57324.1"/>
    <property type="molecule type" value="Transcribed_RNA"/>
</dbReference>
<keyword evidence="9" id="KW-1185">Reference proteome</keyword>
<evidence type="ECO:0000256" key="4">
    <source>
        <dbReference type="RuleBase" id="RU004262"/>
    </source>
</evidence>
<feature type="chain" id="PRO_5007422827" evidence="5">
    <location>
        <begin position="23"/>
        <end position="329"/>
    </location>
</feature>
<dbReference type="GO" id="GO:0016298">
    <property type="term" value="F:lipase activity"/>
    <property type="evidence" value="ECO:0007669"/>
    <property type="project" value="InterPro"/>
</dbReference>
<dbReference type="GO" id="GO:0016042">
    <property type="term" value="P:lipid catabolic process"/>
    <property type="evidence" value="ECO:0007669"/>
    <property type="project" value="TreeGrafter"/>
</dbReference>
<reference evidence="8 9" key="2">
    <citation type="journal article" date="2023" name="Nucleic Acids Res.">
        <title>The hologenome of Daphnia magna reveals possible DNA methylation and microbiome-mediated evolution of the host genome.</title>
        <authorList>
            <person name="Chaturvedi A."/>
            <person name="Li X."/>
            <person name="Dhandapani V."/>
            <person name="Marshall H."/>
            <person name="Kissane S."/>
            <person name="Cuenca-Cambronero M."/>
            <person name="Asole G."/>
            <person name="Calvet F."/>
            <person name="Ruiz-Romero M."/>
            <person name="Marangio P."/>
            <person name="Guigo R."/>
            <person name="Rago D."/>
            <person name="Mirbahai L."/>
            <person name="Eastwood N."/>
            <person name="Colbourne J.K."/>
            <person name="Zhou J."/>
            <person name="Mallon E."/>
            <person name="Orsini L."/>
        </authorList>
    </citation>
    <scope>NUCLEOTIDE SEQUENCE [LARGE SCALE GENOMIC DNA]</scope>
    <source>
        <strain evidence="8">LRV0_1</strain>
    </source>
</reference>
<name>A0A0P5N7J6_9CRUS</name>
<evidence type="ECO:0000256" key="3">
    <source>
        <dbReference type="ARBA" id="ARBA00022525"/>
    </source>
</evidence>
<gene>
    <name evidence="8" type="ORF">OUZ56_031698</name>
</gene>
<dbReference type="InterPro" id="IPR000734">
    <property type="entry name" value="TAG_lipase"/>
</dbReference>
<evidence type="ECO:0000256" key="1">
    <source>
        <dbReference type="ARBA" id="ARBA00004613"/>
    </source>
</evidence>
<dbReference type="EMBL" id="GDIQ01098698">
    <property type="protein sequence ID" value="JAL53028.1"/>
    <property type="molecule type" value="Transcribed_RNA"/>
</dbReference>
<dbReference type="EMBL" id="JAOYFB010000005">
    <property type="protein sequence ID" value="KAK4016734.1"/>
    <property type="molecule type" value="Genomic_DNA"/>
</dbReference>